<dbReference type="Proteomes" id="UP001254165">
    <property type="component" value="Unassembled WGS sequence"/>
</dbReference>
<reference evidence="2 3" key="1">
    <citation type="submission" date="2023-07" db="EMBL/GenBank/DDBJ databases">
        <title>Novel species of Thermanaerothrix with wide hydrolytic capabilities.</title>
        <authorList>
            <person name="Zayulina K.S."/>
            <person name="Podosokorskaya O.A."/>
            <person name="Elcheninov A.G."/>
        </authorList>
    </citation>
    <scope>NUCLEOTIDE SEQUENCE [LARGE SCALE GENOMIC DNA]</scope>
    <source>
        <strain evidence="2 3">4228-RoL</strain>
    </source>
</reference>
<protein>
    <recommendedName>
        <fullName evidence="4">Tetracyclin repressor-like C-terminal domain-containing protein</fullName>
    </recommendedName>
</protein>
<evidence type="ECO:0000313" key="2">
    <source>
        <dbReference type="EMBL" id="MDT8898362.1"/>
    </source>
</evidence>
<dbReference type="EMBL" id="JAUHMF010000002">
    <property type="protein sequence ID" value="MDT8898362.1"/>
    <property type="molecule type" value="Genomic_DNA"/>
</dbReference>
<sequence>MSDVATLLTRLRAWVLDAEGRVWTDDLLTEGLRQALSDLMQASGQRYVLNGLDGETAPSDLPRDLWPLLLRGALGYALLGRAAARLEPFNLRPDLPKALQDLALACLRAFAQALPALAAAHPRQFQQAAQAPYPTSGWPADPAPETEDAP</sequence>
<comment type="caution">
    <text evidence="2">The sequence shown here is derived from an EMBL/GenBank/DDBJ whole genome shotgun (WGS) entry which is preliminary data.</text>
</comment>
<organism evidence="2 3">
    <name type="scientific">Thermanaerothrix solaris</name>
    <dbReference type="NCBI Taxonomy" id="3058434"/>
    <lineage>
        <taxon>Bacteria</taxon>
        <taxon>Bacillati</taxon>
        <taxon>Chloroflexota</taxon>
        <taxon>Anaerolineae</taxon>
        <taxon>Anaerolineales</taxon>
        <taxon>Anaerolineaceae</taxon>
        <taxon>Thermanaerothrix</taxon>
    </lineage>
</organism>
<evidence type="ECO:0008006" key="4">
    <source>
        <dbReference type="Google" id="ProtNLM"/>
    </source>
</evidence>
<dbReference type="RefSeq" id="WP_315625021.1">
    <property type="nucleotide sequence ID" value="NZ_JAUHMF010000002.1"/>
</dbReference>
<proteinExistence type="predicted"/>
<feature type="region of interest" description="Disordered" evidence="1">
    <location>
        <begin position="128"/>
        <end position="150"/>
    </location>
</feature>
<evidence type="ECO:0000256" key="1">
    <source>
        <dbReference type="SAM" id="MobiDB-lite"/>
    </source>
</evidence>
<keyword evidence="3" id="KW-1185">Reference proteome</keyword>
<gene>
    <name evidence="2" type="ORF">QYE77_08795</name>
</gene>
<accession>A0ABU3NNF9</accession>
<name>A0ABU3NNF9_9CHLR</name>
<evidence type="ECO:0000313" key="3">
    <source>
        <dbReference type="Proteomes" id="UP001254165"/>
    </source>
</evidence>